<organism evidence="1 2">
    <name type="scientific">Dichomitus squalens</name>
    <dbReference type="NCBI Taxonomy" id="114155"/>
    <lineage>
        <taxon>Eukaryota</taxon>
        <taxon>Fungi</taxon>
        <taxon>Dikarya</taxon>
        <taxon>Basidiomycota</taxon>
        <taxon>Agaricomycotina</taxon>
        <taxon>Agaricomycetes</taxon>
        <taxon>Polyporales</taxon>
        <taxon>Polyporaceae</taxon>
        <taxon>Dichomitus</taxon>
    </lineage>
</organism>
<dbReference type="Proteomes" id="UP000292082">
    <property type="component" value="Unassembled WGS sequence"/>
</dbReference>
<proteinExistence type="predicted"/>
<name>A0A4Q9Q8C2_9APHY</name>
<sequence length="131" mass="14008">MIPYLCTRRSPLWAAGLYSVNVLTMPLFRPSCTGTASSVALSISSADVIDHCKQLLIDGHESRLTRPGTTVEIIVQLQSAVTACPSCHRNVNVYQNFGALAPMGAVALRSGWASGSLSYASADSLRIFFSD</sequence>
<reference evidence="1 2" key="1">
    <citation type="submission" date="2019-01" db="EMBL/GenBank/DDBJ databases">
        <title>Draft genome sequences of three monokaryotic isolates of the white-rot basidiomycete fungus Dichomitus squalens.</title>
        <authorList>
            <consortium name="DOE Joint Genome Institute"/>
            <person name="Lopez S.C."/>
            <person name="Andreopoulos B."/>
            <person name="Pangilinan J."/>
            <person name="Lipzen A."/>
            <person name="Riley R."/>
            <person name="Ahrendt S."/>
            <person name="Ng V."/>
            <person name="Barry K."/>
            <person name="Daum C."/>
            <person name="Grigoriev I.V."/>
            <person name="Hilden K.S."/>
            <person name="Makela M.R."/>
            <person name="de Vries R.P."/>
        </authorList>
    </citation>
    <scope>NUCLEOTIDE SEQUENCE [LARGE SCALE GENOMIC DNA]</scope>
    <source>
        <strain evidence="1 2">CBS 464.89</strain>
    </source>
</reference>
<dbReference type="EMBL" id="ML145090">
    <property type="protein sequence ID" value="TBU63296.1"/>
    <property type="molecule type" value="Genomic_DNA"/>
</dbReference>
<accession>A0A4Q9Q8C2</accession>
<protein>
    <submittedName>
        <fullName evidence="1">Uncharacterized protein</fullName>
    </submittedName>
</protein>
<gene>
    <name evidence="1" type="ORF">BD310DRAFT_626273</name>
</gene>
<evidence type="ECO:0000313" key="1">
    <source>
        <dbReference type="EMBL" id="TBU63296.1"/>
    </source>
</evidence>
<dbReference type="AlphaFoldDB" id="A0A4Q9Q8C2"/>
<keyword evidence="2" id="KW-1185">Reference proteome</keyword>
<evidence type="ECO:0000313" key="2">
    <source>
        <dbReference type="Proteomes" id="UP000292082"/>
    </source>
</evidence>